<dbReference type="WBParaSite" id="NBR_0001186401-mRNA-1">
    <property type="protein sequence ID" value="NBR_0001186401-mRNA-1"/>
    <property type="gene ID" value="NBR_0001186401"/>
</dbReference>
<evidence type="ECO:0000313" key="5">
    <source>
        <dbReference type="WBParaSite" id="NBR_0001186401-mRNA-1"/>
    </source>
</evidence>
<feature type="transmembrane region" description="Helical" evidence="2">
    <location>
        <begin position="6"/>
        <end position="25"/>
    </location>
</feature>
<evidence type="ECO:0000313" key="3">
    <source>
        <dbReference type="EMBL" id="VDL75454.1"/>
    </source>
</evidence>
<dbReference type="Proteomes" id="UP000271162">
    <property type="component" value="Unassembled WGS sequence"/>
</dbReference>
<dbReference type="OMA" id="NQRFEMI"/>
<feature type="transmembrane region" description="Helical" evidence="2">
    <location>
        <begin position="246"/>
        <end position="268"/>
    </location>
</feature>
<feature type="transmembrane region" description="Helical" evidence="2">
    <location>
        <begin position="274"/>
        <end position="298"/>
    </location>
</feature>
<feature type="compositionally biased region" description="Basic and acidic residues" evidence="1">
    <location>
        <begin position="202"/>
        <end position="213"/>
    </location>
</feature>
<feature type="region of interest" description="Disordered" evidence="1">
    <location>
        <begin position="201"/>
        <end position="238"/>
    </location>
</feature>
<dbReference type="EMBL" id="UYSL01020617">
    <property type="protein sequence ID" value="VDL75454.1"/>
    <property type="molecule type" value="Genomic_DNA"/>
</dbReference>
<proteinExistence type="predicted"/>
<keyword evidence="4" id="KW-1185">Reference proteome</keyword>
<evidence type="ECO:0000256" key="2">
    <source>
        <dbReference type="SAM" id="Phobius"/>
    </source>
</evidence>
<evidence type="ECO:0000313" key="4">
    <source>
        <dbReference type="Proteomes" id="UP000271162"/>
    </source>
</evidence>
<sequence length="384" mass="43748">MDLGVALNGILFGWLLTFWLAARLIDVNVPITSIPSHRLRGSIATSGPFCPYSLTVEEYWRKGLREQVSIEGGRGTLFLFREKMLAVASNLGDAAAVVQWFLQQIRVDHLIMEVLLCEHIWNAPPGYVEEMKANEASYIFHITRKFAVEKVLVLAYVIVRNVEKDQFIITRTLLASTTVVITVEMMFLIRIVGLRRAKRKSRENEESKTKDEPEPTNNVEEDDESKKSEEEIEEDPHQTQILPRRLLVLLMACFFAATTMTSFGVTSFKVIHPLYSAMITVEGVILLVRCLFVIYRVAGWQVVRDRSGQKEAIMRKLYAAKRLTDVLVHCLSAIQYALYLVVGAIINGKLFALVFVTRLSHHLYRLGSNVYDHFCGRETSVFMD</sequence>
<reference evidence="3 4" key="2">
    <citation type="submission" date="2018-11" db="EMBL/GenBank/DDBJ databases">
        <authorList>
            <consortium name="Pathogen Informatics"/>
        </authorList>
    </citation>
    <scope>NUCLEOTIDE SEQUENCE [LARGE SCALE GENOMIC DNA]</scope>
</reference>
<organism evidence="5">
    <name type="scientific">Nippostrongylus brasiliensis</name>
    <name type="common">Rat hookworm</name>
    <dbReference type="NCBI Taxonomy" id="27835"/>
    <lineage>
        <taxon>Eukaryota</taxon>
        <taxon>Metazoa</taxon>
        <taxon>Ecdysozoa</taxon>
        <taxon>Nematoda</taxon>
        <taxon>Chromadorea</taxon>
        <taxon>Rhabditida</taxon>
        <taxon>Rhabditina</taxon>
        <taxon>Rhabditomorpha</taxon>
        <taxon>Strongyloidea</taxon>
        <taxon>Heligmosomidae</taxon>
        <taxon>Nippostrongylus</taxon>
    </lineage>
</organism>
<dbReference type="AlphaFoldDB" id="A0A0N4Y6W9"/>
<gene>
    <name evidence="3" type="ORF">NBR_LOCUS11865</name>
</gene>
<keyword evidence="2" id="KW-0812">Transmembrane</keyword>
<reference evidence="5" key="1">
    <citation type="submission" date="2017-02" db="UniProtKB">
        <authorList>
            <consortium name="WormBaseParasite"/>
        </authorList>
    </citation>
    <scope>IDENTIFICATION</scope>
</reference>
<accession>A0A0N4Y6W9</accession>
<evidence type="ECO:0000256" key="1">
    <source>
        <dbReference type="SAM" id="MobiDB-lite"/>
    </source>
</evidence>
<name>A0A0N4Y6W9_NIPBR</name>
<protein>
    <submittedName>
        <fullName evidence="5">XK-related protein</fullName>
    </submittedName>
</protein>
<feature type="transmembrane region" description="Helical" evidence="2">
    <location>
        <begin position="173"/>
        <end position="192"/>
    </location>
</feature>
<keyword evidence="2" id="KW-0472">Membrane</keyword>
<keyword evidence="2" id="KW-1133">Transmembrane helix</keyword>
<feature type="transmembrane region" description="Helical" evidence="2">
    <location>
        <begin position="336"/>
        <end position="356"/>
    </location>
</feature>